<evidence type="ECO:0000313" key="2">
    <source>
        <dbReference type="Proteomes" id="UP000326907"/>
    </source>
</evidence>
<dbReference type="Proteomes" id="UP000326907">
    <property type="component" value="Unassembled WGS sequence"/>
</dbReference>
<evidence type="ECO:0000313" key="1">
    <source>
        <dbReference type="EMBL" id="KAB2590163.1"/>
    </source>
</evidence>
<keyword evidence="2" id="KW-1185">Reference proteome</keyword>
<protein>
    <submittedName>
        <fullName evidence="1">Uncharacterized protein</fullName>
    </submittedName>
</protein>
<dbReference type="EMBL" id="VYUA01000022">
    <property type="protein sequence ID" value="KAB2590163.1"/>
    <property type="molecule type" value="Genomic_DNA"/>
</dbReference>
<gene>
    <name evidence="1" type="ORF">F5983_22740</name>
</gene>
<reference evidence="1 2" key="1">
    <citation type="submission" date="2019-09" db="EMBL/GenBank/DDBJ databases">
        <authorList>
            <person name="Liu P."/>
        </authorList>
    </citation>
    <scope>NUCLEOTIDE SEQUENCE [LARGE SCALE GENOMIC DNA]</scope>
    <source>
        <strain evidence="1 2">TRM68085</strain>
    </source>
</reference>
<accession>A0A5N5EIT9</accession>
<organism evidence="1 2">
    <name type="scientific">Streptomyces arboris</name>
    <dbReference type="NCBI Taxonomy" id="2600619"/>
    <lineage>
        <taxon>Bacteria</taxon>
        <taxon>Bacillati</taxon>
        <taxon>Actinomycetota</taxon>
        <taxon>Actinomycetes</taxon>
        <taxon>Kitasatosporales</taxon>
        <taxon>Streptomycetaceae</taxon>
        <taxon>Streptomyces</taxon>
    </lineage>
</organism>
<dbReference type="RefSeq" id="WP_151511970.1">
    <property type="nucleotide sequence ID" value="NZ_VYUA01000022.1"/>
</dbReference>
<sequence length="110" mass="11926">MSAEDDWCEGPEGEDPLTLSPQVEEVIFSLDTPTDVMSAVSSVVVEMREVLELGVLPPSGRPLPAVPGGYVSAMPRGLGLVEFHETATEKGERGFHLARVIRIDDYPAEF</sequence>
<dbReference type="AlphaFoldDB" id="A0A5N5EIT9"/>
<name>A0A5N5EIT9_9ACTN</name>
<comment type="caution">
    <text evidence="1">The sequence shown here is derived from an EMBL/GenBank/DDBJ whole genome shotgun (WGS) entry which is preliminary data.</text>
</comment>
<proteinExistence type="predicted"/>